<dbReference type="STRING" id="1121338.CLTEP_18500"/>
<organism evidence="3 4">
    <name type="scientific">Clostridium tepidiprofundi DSM 19306</name>
    <dbReference type="NCBI Taxonomy" id="1121338"/>
    <lineage>
        <taxon>Bacteria</taxon>
        <taxon>Bacillati</taxon>
        <taxon>Bacillota</taxon>
        <taxon>Clostridia</taxon>
        <taxon>Eubacteriales</taxon>
        <taxon>Clostridiaceae</taxon>
        <taxon>Clostridium</taxon>
    </lineage>
</organism>
<dbReference type="PANTHER" id="PTHR33121:SF71">
    <property type="entry name" value="OXYGEN SENSOR PROTEIN DOSP"/>
    <property type="match status" value="1"/>
</dbReference>
<dbReference type="PANTHER" id="PTHR33121">
    <property type="entry name" value="CYCLIC DI-GMP PHOSPHODIESTERASE PDEF"/>
    <property type="match status" value="1"/>
</dbReference>
<dbReference type="InterPro" id="IPR001633">
    <property type="entry name" value="EAL_dom"/>
</dbReference>
<dbReference type="CDD" id="cd01949">
    <property type="entry name" value="GGDEF"/>
    <property type="match status" value="1"/>
</dbReference>
<comment type="caution">
    <text evidence="3">The sequence shown here is derived from an EMBL/GenBank/DDBJ whole genome shotgun (WGS) entry which is preliminary data.</text>
</comment>
<dbReference type="Proteomes" id="UP000075531">
    <property type="component" value="Unassembled WGS sequence"/>
</dbReference>
<dbReference type="PROSITE" id="PS50887">
    <property type="entry name" value="GGDEF"/>
    <property type="match status" value="1"/>
</dbReference>
<evidence type="ECO:0000259" key="2">
    <source>
        <dbReference type="PROSITE" id="PS50887"/>
    </source>
</evidence>
<dbReference type="CDD" id="cd01948">
    <property type="entry name" value="EAL"/>
    <property type="match status" value="1"/>
</dbReference>
<dbReference type="AlphaFoldDB" id="A0A151B3H2"/>
<dbReference type="Gene3D" id="3.30.70.270">
    <property type="match status" value="1"/>
</dbReference>
<dbReference type="Gene3D" id="3.20.20.450">
    <property type="entry name" value="EAL domain"/>
    <property type="match status" value="1"/>
</dbReference>
<dbReference type="PATRIC" id="fig|1121338.3.peg.1896"/>
<dbReference type="Pfam" id="PF00990">
    <property type="entry name" value="GGDEF"/>
    <property type="match status" value="1"/>
</dbReference>
<gene>
    <name evidence="3" type="primary">dosP</name>
    <name evidence="3" type="ORF">CLTEP_18500</name>
</gene>
<dbReference type="SUPFAM" id="SSF55073">
    <property type="entry name" value="Nucleotide cyclase"/>
    <property type="match status" value="1"/>
</dbReference>
<evidence type="ECO:0000259" key="1">
    <source>
        <dbReference type="PROSITE" id="PS50883"/>
    </source>
</evidence>
<feature type="domain" description="GGDEF" evidence="2">
    <location>
        <begin position="31"/>
        <end position="162"/>
    </location>
</feature>
<dbReference type="InterPro" id="IPR029787">
    <property type="entry name" value="Nucleotide_cyclase"/>
</dbReference>
<dbReference type="PROSITE" id="PS50883">
    <property type="entry name" value="EAL"/>
    <property type="match status" value="1"/>
</dbReference>
<sequence>MECREKLNYYDYTTRLSNRRYFLRFFESKIDEFVIVLLDIDDFQYMNNIYGYKYSDRFLREFSNRLNNLVGENRNVFICDSNQFLIAMPKINLKIINNKIKLLQKKLKEILIIDDKEIVCSVSMGIYVTEEGDSIVDALRKAEVALHEAKLKGKGQYKYFNKKIEEKVLRKAAIINEIKKSVVRDELYLLYQPILDLKEKRITEVEALIRWQSKELKGVSPSEFIPIAEEIGFIREIGYWVINKVCEQIREWNKQNIQIKVAINVSPNQFEDKKLLRNIKRIFKNKGIEFNQVKFEITETQMLESKKENIKDLQELVELGAIISLDDFGTGYSSNKNMAVFPISEIKIDKCFIDNLKDDKKEQVLVKSAIATAHELGYTVVAEGVEKEEQFDKLIELGCDKIQGFYIGKPMNGKEIIDFLD</sequence>
<accession>A0A151B3H2</accession>
<dbReference type="OrthoDB" id="9762141at2"/>
<dbReference type="Pfam" id="PF00563">
    <property type="entry name" value="EAL"/>
    <property type="match status" value="1"/>
</dbReference>
<dbReference type="InterPro" id="IPR035919">
    <property type="entry name" value="EAL_sf"/>
</dbReference>
<dbReference type="SMART" id="SM00052">
    <property type="entry name" value="EAL"/>
    <property type="match status" value="1"/>
</dbReference>
<dbReference type="EMBL" id="LTBA01000022">
    <property type="protein sequence ID" value="KYH34197.1"/>
    <property type="molecule type" value="Genomic_DNA"/>
</dbReference>
<dbReference type="NCBIfam" id="TIGR00254">
    <property type="entry name" value="GGDEF"/>
    <property type="match status" value="1"/>
</dbReference>
<dbReference type="InterPro" id="IPR000160">
    <property type="entry name" value="GGDEF_dom"/>
</dbReference>
<dbReference type="GO" id="GO:0071111">
    <property type="term" value="F:cyclic-guanylate-specific phosphodiesterase activity"/>
    <property type="evidence" value="ECO:0007669"/>
    <property type="project" value="UniProtKB-EC"/>
</dbReference>
<dbReference type="SUPFAM" id="SSF141868">
    <property type="entry name" value="EAL domain-like"/>
    <property type="match status" value="1"/>
</dbReference>
<dbReference type="EC" id="3.1.4.52" evidence="3"/>
<evidence type="ECO:0000313" key="4">
    <source>
        <dbReference type="Proteomes" id="UP000075531"/>
    </source>
</evidence>
<dbReference type="SMART" id="SM00267">
    <property type="entry name" value="GGDEF"/>
    <property type="match status" value="1"/>
</dbReference>
<keyword evidence="4" id="KW-1185">Reference proteome</keyword>
<proteinExistence type="predicted"/>
<dbReference type="RefSeq" id="WP_066825755.1">
    <property type="nucleotide sequence ID" value="NZ_LTBA01000022.1"/>
</dbReference>
<feature type="domain" description="EAL" evidence="1">
    <location>
        <begin position="171"/>
        <end position="421"/>
    </location>
</feature>
<reference evidence="3 4" key="1">
    <citation type="submission" date="2016-02" db="EMBL/GenBank/DDBJ databases">
        <title>Genome sequence of Clostridium tepidiprofundi DSM 19306.</title>
        <authorList>
            <person name="Poehlein A."/>
            <person name="Daniel R."/>
        </authorList>
    </citation>
    <scope>NUCLEOTIDE SEQUENCE [LARGE SCALE GENOMIC DNA]</scope>
    <source>
        <strain evidence="3 4">DSM 19306</strain>
    </source>
</reference>
<name>A0A151B3H2_9CLOT</name>
<dbReference type="InterPro" id="IPR043128">
    <property type="entry name" value="Rev_trsase/Diguanyl_cyclase"/>
</dbReference>
<evidence type="ECO:0000313" key="3">
    <source>
        <dbReference type="EMBL" id="KYH34197.1"/>
    </source>
</evidence>
<protein>
    <submittedName>
        <fullName evidence="3">Oxygen sensor protein DosP</fullName>
        <ecNumber evidence="3">3.1.4.52</ecNumber>
    </submittedName>
</protein>
<keyword evidence="3" id="KW-0378">Hydrolase</keyword>
<dbReference type="InterPro" id="IPR050706">
    <property type="entry name" value="Cyclic-di-GMP_PDE-like"/>
</dbReference>